<name>A0A1B5KRQ2_USTVR</name>
<dbReference type="SUPFAM" id="SSF51126">
    <property type="entry name" value="Pectin lyase-like"/>
    <property type="match status" value="1"/>
</dbReference>
<organism evidence="16 19">
    <name type="scientific">Ustilaginoidea virens</name>
    <name type="common">Rice false smut fungus</name>
    <name type="synonym">Villosiclava virens</name>
    <dbReference type="NCBI Taxonomy" id="1159556"/>
    <lineage>
        <taxon>Eukaryota</taxon>
        <taxon>Fungi</taxon>
        <taxon>Dikarya</taxon>
        <taxon>Ascomycota</taxon>
        <taxon>Pezizomycotina</taxon>
        <taxon>Sordariomycetes</taxon>
        <taxon>Hypocreomycetidae</taxon>
        <taxon>Hypocreales</taxon>
        <taxon>Clavicipitaceae</taxon>
        <taxon>Ustilaginoidea</taxon>
    </lineage>
</organism>
<sequence length="394" mass="40643">MKLSCGAILALSAGAGAAGVAAGKSCTPKAGGSPKVDDVPAIHAAIKACSSGTVVIPKGTTYHVNSQLSLAGCRGCTLQLDGTLQVSADVGYWNNKGRIIYISGVNGATITGSGTIDGNGQASWDYYAKNRGINLPFLVQVDGSANVVVSGITLRNAPMFHVVTSGNSHHIRYSHLTLHSVSKSKAEAMNTDAFDIGASSWVTVEHSTVTNSDDCVVLKPGSDHITVQGMTCTGSHGLSVGSLADGPGVNELVSNSIFRDSLMIDSLKAAGIKYWPGGPHHGTGLVSNVTWQNIQVQNCNYAFQVATCYNSRPAACDKHPSTGRIEGVTVADFTGFTSRGYGTSAVANIDCSRRGSCGIKMRNFGVTSPDKKNQVLCANTPASLGVGCTAGAWG</sequence>
<dbReference type="RefSeq" id="XP_042996883.1">
    <property type="nucleotide sequence ID" value="XM_043140949.1"/>
</dbReference>
<dbReference type="Proteomes" id="UP000027002">
    <property type="component" value="Chromosome 3"/>
</dbReference>
<dbReference type="InterPro" id="IPR011050">
    <property type="entry name" value="Pectin_lyase_fold/virulence"/>
</dbReference>
<accession>A0A1B5KRQ2</accession>
<evidence type="ECO:0000256" key="4">
    <source>
        <dbReference type="ARBA" id="ARBA00022729"/>
    </source>
</evidence>
<evidence type="ECO:0000313" key="17">
    <source>
        <dbReference type="EMBL" id="QUC19210.1"/>
    </source>
</evidence>
<keyword evidence="7" id="KW-0325">Glycoprotein</keyword>
<comment type="similarity">
    <text evidence="2 14">Belongs to the glycosyl hydrolase 28 family.</text>
</comment>
<dbReference type="GO" id="GO:0071555">
    <property type="term" value="P:cell wall organization"/>
    <property type="evidence" value="ECO:0007669"/>
    <property type="project" value="UniProtKB-KW"/>
</dbReference>
<keyword evidence="6 14" id="KW-0378">Hydrolase</keyword>
<comment type="function">
    <text evidence="12">Pectinolytic enzyme involved in the degradation of xylogalacturonan (xga), a galacturonan backbone heavily substituted with xylose, and which is one important component of the hairy regions of pectin. Activity requires a galacturonic acid backbone substituted with xylose.</text>
</comment>
<dbReference type="Proteomes" id="UP000054053">
    <property type="component" value="Unassembled WGS sequence"/>
</dbReference>
<dbReference type="KEGG" id="uvi:66064229"/>
<evidence type="ECO:0000256" key="7">
    <source>
        <dbReference type="ARBA" id="ARBA00023180"/>
    </source>
</evidence>
<keyword evidence="4 15" id="KW-0732">Signal</keyword>
<proteinExistence type="inferred from homology"/>
<evidence type="ECO:0000256" key="5">
    <source>
        <dbReference type="ARBA" id="ARBA00022737"/>
    </source>
</evidence>
<keyword evidence="3" id="KW-0964">Secreted</keyword>
<keyword evidence="18" id="KW-1185">Reference proteome</keyword>
<dbReference type="GO" id="GO:0004650">
    <property type="term" value="F:polygalacturonase activity"/>
    <property type="evidence" value="ECO:0007669"/>
    <property type="project" value="InterPro"/>
</dbReference>
<evidence type="ECO:0000256" key="11">
    <source>
        <dbReference type="ARBA" id="ARBA00023326"/>
    </source>
</evidence>
<reference evidence="19" key="2">
    <citation type="journal article" date="2016" name="Genome Announc.">
        <title>Genome sequence of Ustilaginoidea virens IPU010, a rice pathogenic fungus causing false smut.</title>
        <authorList>
            <person name="Kumagai T."/>
            <person name="Ishii T."/>
            <person name="Terai G."/>
            <person name="Umemura M."/>
            <person name="Machida M."/>
            <person name="Asai K."/>
        </authorList>
    </citation>
    <scope>NUCLEOTIDE SEQUENCE [LARGE SCALE GENOMIC DNA]</scope>
    <source>
        <strain evidence="19">IPU010</strain>
    </source>
</reference>
<keyword evidence="11" id="KW-0624">Polysaccharide degradation</keyword>
<evidence type="ECO:0000256" key="8">
    <source>
        <dbReference type="ARBA" id="ARBA00023277"/>
    </source>
</evidence>
<dbReference type="GO" id="GO:0000272">
    <property type="term" value="P:polysaccharide catabolic process"/>
    <property type="evidence" value="ECO:0007669"/>
    <property type="project" value="UniProtKB-KW"/>
</dbReference>
<evidence type="ECO:0000313" key="18">
    <source>
        <dbReference type="Proteomes" id="UP000027002"/>
    </source>
</evidence>
<dbReference type="Pfam" id="PF00295">
    <property type="entry name" value="Glyco_hydro_28"/>
    <property type="match status" value="1"/>
</dbReference>
<evidence type="ECO:0000256" key="9">
    <source>
        <dbReference type="ARBA" id="ARBA00023295"/>
    </source>
</evidence>
<feature type="active site" evidence="13">
    <location>
        <position position="236"/>
    </location>
</feature>
<evidence type="ECO:0000256" key="3">
    <source>
        <dbReference type="ARBA" id="ARBA00022525"/>
    </source>
</evidence>
<comment type="subcellular location">
    <subcellularLocation>
        <location evidence="1">Secreted</location>
    </subcellularLocation>
</comment>
<evidence type="ECO:0000256" key="2">
    <source>
        <dbReference type="ARBA" id="ARBA00008834"/>
    </source>
</evidence>
<keyword evidence="5" id="KW-0677">Repeat</keyword>
<evidence type="ECO:0000256" key="10">
    <source>
        <dbReference type="ARBA" id="ARBA00023316"/>
    </source>
</evidence>
<protein>
    <recommendedName>
        <fullName evidence="20">Glycoside hydrolase family 28 protein</fullName>
    </recommendedName>
</protein>
<evidence type="ECO:0000256" key="1">
    <source>
        <dbReference type="ARBA" id="ARBA00004613"/>
    </source>
</evidence>
<dbReference type="EMBL" id="CP072755">
    <property type="protein sequence ID" value="QUC19210.1"/>
    <property type="molecule type" value="Genomic_DNA"/>
</dbReference>
<dbReference type="AlphaFoldDB" id="A0A1B5KRQ2"/>
<evidence type="ECO:0000256" key="13">
    <source>
        <dbReference type="PROSITE-ProRule" id="PRU10052"/>
    </source>
</evidence>
<dbReference type="InterPro" id="IPR012334">
    <property type="entry name" value="Pectin_lyas_fold"/>
</dbReference>
<dbReference type="PANTHER" id="PTHR31736:SF9">
    <property type="entry name" value="ENDO-XYLOGALACTURONAN HYDROLASE A-RELATED"/>
    <property type="match status" value="1"/>
</dbReference>
<dbReference type="EMBL" id="BBTG02000010">
    <property type="protein sequence ID" value="GAO13076.1"/>
    <property type="molecule type" value="Genomic_DNA"/>
</dbReference>
<evidence type="ECO:0000256" key="14">
    <source>
        <dbReference type="RuleBase" id="RU361169"/>
    </source>
</evidence>
<gene>
    <name evidence="17" type="ORF">UV8b_03451</name>
    <name evidence="16" type="ORF">UVI_02024380</name>
</gene>
<keyword evidence="8" id="KW-0119">Carbohydrate metabolism</keyword>
<dbReference type="GeneID" id="66064229"/>
<dbReference type="InterPro" id="IPR000743">
    <property type="entry name" value="Glyco_hydro_28"/>
</dbReference>
<keyword evidence="10" id="KW-0961">Cell wall biogenesis/degradation</keyword>
<reference evidence="16" key="1">
    <citation type="journal article" date="2016" name="Genome Announc.">
        <title>Genome Sequence of Ustilaginoidea virens IPU010, a Rice Pathogenic Fungus Causing False Smut.</title>
        <authorList>
            <person name="Kumagai T."/>
            <person name="Ishii T."/>
            <person name="Terai G."/>
            <person name="Umemura M."/>
            <person name="Machida M."/>
            <person name="Asai K."/>
        </authorList>
    </citation>
    <scope>NUCLEOTIDE SEQUENCE [LARGE SCALE GENOMIC DNA]</scope>
    <source>
        <strain evidence="16">IPU010</strain>
    </source>
</reference>
<feature type="chain" id="PRO_5036016702" description="Glycoside hydrolase family 28 protein" evidence="15">
    <location>
        <begin position="18"/>
        <end position="394"/>
    </location>
</feature>
<evidence type="ECO:0000256" key="12">
    <source>
        <dbReference type="ARBA" id="ARBA00037278"/>
    </source>
</evidence>
<dbReference type="GO" id="GO:0005576">
    <property type="term" value="C:extracellular region"/>
    <property type="evidence" value="ECO:0007669"/>
    <property type="project" value="UniProtKB-SubCell"/>
</dbReference>
<evidence type="ECO:0008006" key="20">
    <source>
        <dbReference type="Google" id="ProtNLM"/>
    </source>
</evidence>
<evidence type="ECO:0000256" key="6">
    <source>
        <dbReference type="ARBA" id="ARBA00022801"/>
    </source>
</evidence>
<reference evidence="17" key="3">
    <citation type="submission" date="2020-03" db="EMBL/GenBank/DDBJ databases">
        <title>A mixture of massive structural variations and highly conserved coding sequences in Ustilaginoidea virens genome.</title>
        <authorList>
            <person name="Zhang K."/>
            <person name="Zhao Z."/>
            <person name="Zhang Z."/>
            <person name="Li Y."/>
            <person name="Hsiang T."/>
            <person name="Sun W."/>
        </authorList>
    </citation>
    <scope>NUCLEOTIDE SEQUENCE</scope>
    <source>
        <strain evidence="17">UV-8b</strain>
    </source>
</reference>
<evidence type="ECO:0000256" key="15">
    <source>
        <dbReference type="SAM" id="SignalP"/>
    </source>
</evidence>
<evidence type="ECO:0000313" key="19">
    <source>
        <dbReference type="Proteomes" id="UP000054053"/>
    </source>
</evidence>
<dbReference type="PANTHER" id="PTHR31736">
    <property type="match status" value="1"/>
</dbReference>
<evidence type="ECO:0000313" key="16">
    <source>
        <dbReference type="EMBL" id="GAO13076.1"/>
    </source>
</evidence>
<feature type="signal peptide" evidence="15">
    <location>
        <begin position="1"/>
        <end position="17"/>
    </location>
</feature>
<keyword evidence="9 14" id="KW-0326">Glycosidase</keyword>
<dbReference type="Gene3D" id="2.160.20.10">
    <property type="entry name" value="Single-stranded right-handed beta-helix, Pectin lyase-like"/>
    <property type="match status" value="1"/>
</dbReference>
<dbReference type="OrthoDB" id="187139at2759"/>
<dbReference type="PROSITE" id="PS00502">
    <property type="entry name" value="POLYGALACTURONASE"/>
    <property type="match status" value="1"/>
</dbReference>